<keyword evidence="2" id="KW-0812">Transmembrane</keyword>
<name>A0AAU3H5K1_9ACTN</name>
<feature type="region of interest" description="Disordered" evidence="1">
    <location>
        <begin position="149"/>
        <end position="181"/>
    </location>
</feature>
<organism evidence="3">
    <name type="scientific">Streptomyces sp. NBC_01401</name>
    <dbReference type="NCBI Taxonomy" id="2903854"/>
    <lineage>
        <taxon>Bacteria</taxon>
        <taxon>Bacillati</taxon>
        <taxon>Actinomycetota</taxon>
        <taxon>Actinomycetes</taxon>
        <taxon>Kitasatosporales</taxon>
        <taxon>Streptomycetaceae</taxon>
        <taxon>Streptomyces</taxon>
    </lineage>
</organism>
<dbReference type="AlphaFoldDB" id="A0AAU3H5K1"/>
<feature type="compositionally biased region" description="Basic and acidic residues" evidence="1">
    <location>
        <begin position="756"/>
        <end position="767"/>
    </location>
</feature>
<feature type="region of interest" description="Disordered" evidence="1">
    <location>
        <begin position="706"/>
        <end position="767"/>
    </location>
</feature>
<protein>
    <recommendedName>
        <fullName evidence="4">Tox-REase-7 domain-containing protein</fullName>
    </recommendedName>
</protein>
<reference evidence="3" key="1">
    <citation type="submission" date="2022-10" db="EMBL/GenBank/DDBJ databases">
        <title>The complete genomes of actinobacterial strains from the NBC collection.</title>
        <authorList>
            <person name="Joergensen T.S."/>
            <person name="Alvarez Arevalo M."/>
            <person name="Sterndorff E.B."/>
            <person name="Faurdal D."/>
            <person name="Vuksanovic O."/>
            <person name="Mourched A.-S."/>
            <person name="Charusanti P."/>
            <person name="Shaw S."/>
            <person name="Blin K."/>
            <person name="Weber T."/>
        </authorList>
    </citation>
    <scope>NUCLEOTIDE SEQUENCE</scope>
    <source>
        <strain evidence="3">NBC_01401</strain>
    </source>
</reference>
<evidence type="ECO:0000256" key="2">
    <source>
        <dbReference type="SAM" id="Phobius"/>
    </source>
</evidence>
<dbReference type="EMBL" id="CP109535">
    <property type="protein sequence ID" value="WTY99885.1"/>
    <property type="molecule type" value="Genomic_DNA"/>
</dbReference>
<feature type="compositionally biased region" description="Low complexity" evidence="1">
    <location>
        <begin position="272"/>
        <end position="290"/>
    </location>
</feature>
<feature type="transmembrane region" description="Helical" evidence="2">
    <location>
        <begin position="7"/>
        <end position="29"/>
    </location>
</feature>
<dbReference type="InterPro" id="IPR049762">
    <property type="entry name" value="PoNe_dom"/>
</dbReference>
<evidence type="ECO:0008006" key="4">
    <source>
        <dbReference type="Google" id="ProtNLM"/>
    </source>
</evidence>
<sequence>MIRSSPWYWRWGVLTLVMVLVAGLMTFALRPSEETPRQLASAATKSLRTWRGVAYAGTTVNDDGAIIGFRLTVARDGTTYGTLSRDSGAYAELAVSPERTLLRGNSQWWFEHEPGSAEALANTWVADPPQGVTGLAELSRMTPTALADALSGKDAGGASGQPSEQSSEWRQSGSTSVNGRPAKVLTDGALRFVVSASPPYQPLSVGLPASPGSQGAATPEPAPDASDARTAVFRSGPQDGAARSAGHVQSAGQVPAVGRVRSAGQVTAADQVPAAAGEPAPAPALSSAVSEPDKAQVQSATENVRRVGASNEKAEPLSQRVAAQTDVAVELSTSFCSTPSCPATVNLTNRGTAPASGTVMVTVAGQTPLNSPVSVPPGGNRTLTTAARNVAPPGQTIQVSWSAVFYEASVMGDDPALVKRLMGRGFQLNEALGDQRANDSKGKPVLQLLDAMTDGIGPRTSPEVRESRLSNVGRTVANLEQQGAFEPFYDLAVNTDNLEVSGESGIAELAARTAQLSVSDRRTLQYASDLARAGNKVVWGNTYKPEGSADGYKADLQNLTGRQTIQRKAVSGDTDAVVNDFAAAVDELSGTGVVPPGFGKVAWIDIDPNASTALAGSDRQALAKEFKKLKLDKFCNGTGGPAFDAAVFTTYPPGPDGTLQRTNSVFTCNELLSNAVDHHKHIQDEMVWKANNDPVWYSGNYISDGRRRSEATTENGVTLPQLARDNENHWISKSKLPSAPGAKLSPAKSVGPESVSDGKRSGFLDKVADHRKTSVDLTNAERKFQKDQTAANGQSRDKALQHYRKELGIKPNNSSIPERLGESAARYHIIPAEFEGARWISLPKTPNGADMFDQLYRLKDGKLLIVEAKAPSSGLGWRQGKGAHKNKMVQQGTREYVETIIEAMKERAAKSPRDGKLAQSLQDALDHGKLRYVLVKAKDGGSSYAGGTLQEGVMN</sequence>
<feature type="region of interest" description="Disordered" evidence="1">
    <location>
        <begin position="204"/>
        <end position="228"/>
    </location>
</feature>
<feature type="region of interest" description="Disordered" evidence="1">
    <location>
        <begin position="268"/>
        <end position="318"/>
    </location>
</feature>
<dbReference type="CDD" id="cd20739">
    <property type="entry name" value="PoNe_DUF637"/>
    <property type="match status" value="1"/>
</dbReference>
<keyword evidence="2" id="KW-1133">Transmembrane helix</keyword>
<evidence type="ECO:0000313" key="3">
    <source>
        <dbReference type="EMBL" id="WTY99885.1"/>
    </source>
</evidence>
<gene>
    <name evidence="3" type="ORF">OG626_35745</name>
</gene>
<keyword evidence="2" id="KW-0472">Membrane</keyword>
<evidence type="ECO:0000256" key="1">
    <source>
        <dbReference type="SAM" id="MobiDB-lite"/>
    </source>
</evidence>
<accession>A0AAU3H5K1</accession>
<proteinExistence type="predicted"/>
<feature type="compositionally biased region" description="Polar residues" evidence="1">
    <location>
        <begin position="160"/>
        <end position="178"/>
    </location>
</feature>